<accession>A0A4Z2GVP6</accession>
<dbReference type="AlphaFoldDB" id="A0A4Z2GVP6"/>
<proteinExistence type="predicted"/>
<name>A0A4Z2GVP6_9TELE</name>
<gene>
    <name evidence="2" type="ORF">EYF80_032085</name>
</gene>
<evidence type="ECO:0000256" key="1">
    <source>
        <dbReference type="SAM" id="MobiDB-lite"/>
    </source>
</evidence>
<reference evidence="2 3" key="1">
    <citation type="submission" date="2019-03" db="EMBL/GenBank/DDBJ databases">
        <title>First draft genome of Liparis tanakae, snailfish: a comprehensive survey of snailfish specific genes.</title>
        <authorList>
            <person name="Kim W."/>
            <person name="Song I."/>
            <person name="Jeong J.-H."/>
            <person name="Kim D."/>
            <person name="Kim S."/>
            <person name="Ryu S."/>
            <person name="Song J.Y."/>
            <person name="Lee S.K."/>
        </authorList>
    </citation>
    <scope>NUCLEOTIDE SEQUENCE [LARGE SCALE GENOMIC DNA]</scope>
    <source>
        <tissue evidence="2">Muscle</tissue>
    </source>
</reference>
<keyword evidence="3" id="KW-1185">Reference proteome</keyword>
<evidence type="ECO:0000313" key="3">
    <source>
        <dbReference type="Proteomes" id="UP000314294"/>
    </source>
</evidence>
<organism evidence="2 3">
    <name type="scientific">Liparis tanakae</name>
    <name type="common">Tanaka's snailfish</name>
    <dbReference type="NCBI Taxonomy" id="230148"/>
    <lineage>
        <taxon>Eukaryota</taxon>
        <taxon>Metazoa</taxon>
        <taxon>Chordata</taxon>
        <taxon>Craniata</taxon>
        <taxon>Vertebrata</taxon>
        <taxon>Euteleostomi</taxon>
        <taxon>Actinopterygii</taxon>
        <taxon>Neopterygii</taxon>
        <taxon>Teleostei</taxon>
        <taxon>Neoteleostei</taxon>
        <taxon>Acanthomorphata</taxon>
        <taxon>Eupercaria</taxon>
        <taxon>Perciformes</taxon>
        <taxon>Cottioidei</taxon>
        <taxon>Cottales</taxon>
        <taxon>Liparidae</taxon>
        <taxon>Liparis</taxon>
    </lineage>
</organism>
<feature type="region of interest" description="Disordered" evidence="1">
    <location>
        <begin position="38"/>
        <end position="68"/>
    </location>
</feature>
<sequence>MSAAETCSEAGAGAVAMAAGAAALGAAGGHGVEIQQEAVIKSTEHRKRRRGGAVDRGRGGAVDRGGPFLKPAVVPPSGSYLLVGVAVGAGALWVTEGGGGLAGGPGRAGGPPPGVGGARLAGATAGAGAAAAAAGAGELLLTGAS</sequence>
<dbReference type="Proteomes" id="UP000314294">
    <property type="component" value="Unassembled WGS sequence"/>
</dbReference>
<protein>
    <submittedName>
        <fullName evidence="2">Uncharacterized protein</fullName>
    </submittedName>
</protein>
<evidence type="ECO:0000313" key="2">
    <source>
        <dbReference type="EMBL" id="TNN57717.1"/>
    </source>
</evidence>
<dbReference type="EMBL" id="SRLO01000398">
    <property type="protein sequence ID" value="TNN57717.1"/>
    <property type="molecule type" value="Genomic_DNA"/>
</dbReference>
<comment type="caution">
    <text evidence="2">The sequence shown here is derived from an EMBL/GenBank/DDBJ whole genome shotgun (WGS) entry which is preliminary data.</text>
</comment>